<dbReference type="GO" id="GO:0009088">
    <property type="term" value="P:threonine biosynthetic process"/>
    <property type="evidence" value="ECO:0007669"/>
    <property type="project" value="UniProtKB-UniRule"/>
</dbReference>
<accession>A0A3S4BZT9</accession>
<dbReference type="UniPathway" id="UPA00050">
    <property type="reaction ID" value="UER00065"/>
</dbReference>
<keyword evidence="16" id="KW-1185">Reference proteome</keyword>
<dbReference type="PANTHER" id="PTHR42690">
    <property type="entry name" value="THREONINE SYNTHASE FAMILY MEMBER"/>
    <property type="match status" value="1"/>
</dbReference>
<keyword evidence="8 12" id="KW-0663">Pyridoxal phosphate</keyword>
<evidence type="ECO:0000256" key="9">
    <source>
        <dbReference type="ARBA" id="ARBA00023239"/>
    </source>
</evidence>
<dbReference type="InterPro" id="IPR037158">
    <property type="entry name" value="Thr_synth_N_sf"/>
</dbReference>
<evidence type="ECO:0000256" key="6">
    <source>
        <dbReference type="ARBA" id="ARBA00022605"/>
    </source>
</evidence>
<dbReference type="PROSITE" id="PS00165">
    <property type="entry name" value="DEHYDRATASE_SER_THR"/>
    <property type="match status" value="1"/>
</dbReference>
<dbReference type="GO" id="GO:0016491">
    <property type="term" value="F:oxidoreductase activity"/>
    <property type="evidence" value="ECO:0007669"/>
    <property type="project" value="InterPro"/>
</dbReference>
<dbReference type="PROSITE" id="PS00504">
    <property type="entry name" value="FRD_SDH_FAD_BINDING"/>
    <property type="match status" value="1"/>
</dbReference>
<dbReference type="EMBL" id="UWOC01000214">
    <property type="protein sequence ID" value="VCU11494.1"/>
    <property type="molecule type" value="Genomic_DNA"/>
</dbReference>
<dbReference type="Gene3D" id="3.40.50.1100">
    <property type="match status" value="2"/>
</dbReference>
<evidence type="ECO:0000256" key="2">
    <source>
        <dbReference type="ARBA" id="ARBA00004979"/>
    </source>
</evidence>
<evidence type="ECO:0000259" key="13">
    <source>
        <dbReference type="Pfam" id="PF00291"/>
    </source>
</evidence>
<dbReference type="InterPro" id="IPR003952">
    <property type="entry name" value="FRD_SDH_FAD_BS"/>
</dbReference>
<dbReference type="InterPro" id="IPR036052">
    <property type="entry name" value="TrpB-like_PALP_sf"/>
</dbReference>
<dbReference type="EC" id="4.2.3.1" evidence="4 11"/>
<dbReference type="Proteomes" id="UP000289200">
    <property type="component" value="Unassembled WGS sequence"/>
</dbReference>
<reference evidence="16" key="1">
    <citation type="submission" date="2018-10" db="EMBL/GenBank/DDBJ databases">
        <authorList>
            <person name="Peiro R."/>
            <person name="Begona"/>
            <person name="Cbmso G."/>
            <person name="Lopez M."/>
            <person name="Gonzalez S."/>
            <person name="Sacristan E."/>
            <person name="Castillo E."/>
        </authorList>
    </citation>
    <scope>NUCLEOTIDE SEQUENCE [LARGE SCALE GENOMIC DNA]</scope>
</reference>
<comment type="similarity">
    <text evidence="3">Belongs to the threonine synthase family.</text>
</comment>
<name>A0A3S4BZT9_9BRAD</name>
<dbReference type="RefSeq" id="WP_129611666.1">
    <property type="nucleotide sequence ID" value="NZ_UWOC01000214.1"/>
</dbReference>
<keyword evidence="9" id="KW-0456">Lyase</keyword>
<feature type="domain" description="Tryptophan synthase beta chain-like PALP" evidence="13">
    <location>
        <begin position="100"/>
        <end position="328"/>
    </location>
</feature>
<dbReference type="SUPFAM" id="SSF53686">
    <property type="entry name" value="Tryptophan synthase beta subunit-like PLP-dependent enzymes"/>
    <property type="match status" value="1"/>
</dbReference>
<dbReference type="Gene3D" id="3.90.1380.10">
    <property type="entry name" value="Threonine synthase, N-terminal domain"/>
    <property type="match status" value="1"/>
</dbReference>
<feature type="modified residue" description="N6-(pyridoxal phosphate)lysine" evidence="12">
    <location>
        <position position="112"/>
    </location>
</feature>
<evidence type="ECO:0000256" key="1">
    <source>
        <dbReference type="ARBA" id="ARBA00001933"/>
    </source>
</evidence>
<evidence type="ECO:0000313" key="16">
    <source>
        <dbReference type="Proteomes" id="UP000289200"/>
    </source>
</evidence>
<evidence type="ECO:0000256" key="8">
    <source>
        <dbReference type="ARBA" id="ARBA00022898"/>
    </source>
</evidence>
<keyword evidence="7" id="KW-0791">Threonine biosynthesis</keyword>
<proteinExistence type="inferred from homology"/>
<keyword evidence="6" id="KW-0028">Amino-acid biosynthesis</keyword>
<dbReference type="GO" id="GO:0030170">
    <property type="term" value="F:pyridoxal phosphate binding"/>
    <property type="evidence" value="ECO:0007669"/>
    <property type="project" value="InterPro"/>
</dbReference>
<dbReference type="InterPro" id="IPR001926">
    <property type="entry name" value="TrpB-like_PALP"/>
</dbReference>
<dbReference type="InterPro" id="IPR000634">
    <property type="entry name" value="Ser/Thr_deHydtase_PyrdxlP-BS"/>
</dbReference>
<dbReference type="Pfam" id="PF14821">
    <property type="entry name" value="Thr_synth_N"/>
    <property type="match status" value="1"/>
</dbReference>
<evidence type="ECO:0000256" key="4">
    <source>
        <dbReference type="ARBA" id="ARBA00013028"/>
    </source>
</evidence>
<gene>
    <name evidence="15" type="primary">thrC_2</name>
    <name evidence="15" type="ORF">RHODGE_RHODGE_04974</name>
</gene>
<dbReference type="PANTHER" id="PTHR42690:SF1">
    <property type="entry name" value="THREONINE SYNTHASE-LIKE 2"/>
    <property type="match status" value="1"/>
</dbReference>
<comment type="catalytic activity">
    <reaction evidence="10">
        <text>O-phospho-L-homoserine + H2O = L-threonine + phosphate</text>
        <dbReference type="Rhea" id="RHEA:10840"/>
        <dbReference type="ChEBI" id="CHEBI:15377"/>
        <dbReference type="ChEBI" id="CHEBI:43474"/>
        <dbReference type="ChEBI" id="CHEBI:57590"/>
        <dbReference type="ChEBI" id="CHEBI:57926"/>
        <dbReference type="EC" id="4.2.3.1"/>
    </reaction>
</comment>
<evidence type="ECO:0000256" key="7">
    <source>
        <dbReference type="ARBA" id="ARBA00022697"/>
    </source>
</evidence>
<protein>
    <recommendedName>
        <fullName evidence="5 11">Threonine synthase</fullName>
        <ecNumber evidence="4 11">4.2.3.1</ecNumber>
    </recommendedName>
</protein>
<evidence type="ECO:0000256" key="11">
    <source>
        <dbReference type="NCBIfam" id="TIGR00260"/>
    </source>
</evidence>
<dbReference type="InterPro" id="IPR029144">
    <property type="entry name" value="Thr_synth_N"/>
</dbReference>
<feature type="domain" description="Threonine synthase N-terminal" evidence="14">
    <location>
        <begin position="2"/>
        <end position="80"/>
    </location>
</feature>
<comment type="caution">
    <text evidence="15">The sequence shown here is derived from an EMBL/GenBank/DDBJ whole genome shotgun (WGS) entry which is preliminary data.</text>
</comment>
<evidence type="ECO:0000256" key="10">
    <source>
        <dbReference type="ARBA" id="ARBA00049144"/>
    </source>
</evidence>
<dbReference type="Pfam" id="PF00291">
    <property type="entry name" value="PALP"/>
    <property type="match status" value="1"/>
</dbReference>
<sequence length="473" mass="49983">MQYISTRGEAPPLGFMDVTLAGLARDGGLYVPETWPRLDDATIAGFAGRPYAEVAAEVIQAFTGDTLGTADLARMVREAYGTFRHPAVAPLVQLAPGTFVLELFHGPTLAFKDLAMQVLARLMDHALAARGARSTIVVATSGDTGGAAVEAFRGSAQADLFVLYPQGRVSDVQRRMMTTVAADNVHALAIEGTFDDCQAIVKALFNDHAFRDGVQLSGVNSINFARITAQVVYYFAAAAALGGPHRKVAFAVPTGNFGDVFAGYVAARMGLPIDRLLVATNVNDILARTLATGLYQVRDVVPTTSPSMDIQVSSNFERLLFEACERDPKPVRAAMAALGRNGSFSVTSRALGAMRAQFSADRAGEEEVAATIRTVRREAGYLLDPHTAVAMAVAEKEPRDPAVPMVVLSTAHPAKFPDAVAAACGVRPALPEWLADLESHPERETALPADQAAVAHFIRTHSRAAAGGAGAAA</sequence>
<dbReference type="NCBIfam" id="TIGR00260">
    <property type="entry name" value="thrC"/>
    <property type="match status" value="1"/>
</dbReference>
<evidence type="ECO:0000256" key="3">
    <source>
        <dbReference type="ARBA" id="ARBA00005517"/>
    </source>
</evidence>
<evidence type="ECO:0000313" key="15">
    <source>
        <dbReference type="EMBL" id="VCU11494.1"/>
    </source>
</evidence>
<dbReference type="AlphaFoldDB" id="A0A3S4BZT9"/>
<dbReference type="InterPro" id="IPR004450">
    <property type="entry name" value="Thr_synthase-like"/>
</dbReference>
<dbReference type="OrthoDB" id="9763107at2"/>
<dbReference type="CDD" id="cd01560">
    <property type="entry name" value="Thr-synth_2"/>
    <property type="match status" value="1"/>
</dbReference>
<dbReference type="Pfam" id="PF24857">
    <property type="entry name" value="THR4_C"/>
    <property type="match status" value="1"/>
</dbReference>
<comment type="pathway">
    <text evidence="2">Amino-acid biosynthesis; L-threonine biosynthesis; L-threonine from L-aspartate: step 5/5.</text>
</comment>
<dbReference type="GO" id="GO:0004795">
    <property type="term" value="F:threonine synthase activity"/>
    <property type="evidence" value="ECO:0007669"/>
    <property type="project" value="UniProtKB-UniRule"/>
</dbReference>
<evidence type="ECO:0000259" key="14">
    <source>
        <dbReference type="Pfam" id="PF14821"/>
    </source>
</evidence>
<evidence type="ECO:0000256" key="5">
    <source>
        <dbReference type="ARBA" id="ARBA00018679"/>
    </source>
</evidence>
<comment type="cofactor">
    <cofactor evidence="1 12">
        <name>pyridoxal 5'-phosphate</name>
        <dbReference type="ChEBI" id="CHEBI:597326"/>
    </cofactor>
</comment>
<organism evidence="15 16">
    <name type="scientific">Rhodoplanes serenus</name>
    <dbReference type="NCBI Taxonomy" id="200615"/>
    <lineage>
        <taxon>Bacteria</taxon>
        <taxon>Pseudomonadati</taxon>
        <taxon>Pseudomonadota</taxon>
        <taxon>Alphaproteobacteria</taxon>
        <taxon>Hyphomicrobiales</taxon>
        <taxon>Nitrobacteraceae</taxon>
        <taxon>Rhodoplanes</taxon>
    </lineage>
</organism>
<evidence type="ECO:0000256" key="12">
    <source>
        <dbReference type="PIRSR" id="PIRSR604450-51"/>
    </source>
</evidence>
<dbReference type="InterPro" id="IPR051166">
    <property type="entry name" value="Threonine_Synthase"/>
</dbReference>